<evidence type="ECO:0000256" key="1">
    <source>
        <dbReference type="SAM" id="Phobius"/>
    </source>
</evidence>
<keyword evidence="1" id="KW-0812">Transmembrane</keyword>
<feature type="transmembrane region" description="Helical" evidence="1">
    <location>
        <begin position="58"/>
        <end position="79"/>
    </location>
</feature>
<name>A0A433HPP7_9BACI</name>
<dbReference type="Proteomes" id="UP000267430">
    <property type="component" value="Unassembled WGS sequence"/>
</dbReference>
<feature type="transmembrane region" description="Helical" evidence="1">
    <location>
        <begin position="5"/>
        <end position="23"/>
    </location>
</feature>
<feature type="transmembrane region" description="Helical" evidence="1">
    <location>
        <begin position="29"/>
        <end position="46"/>
    </location>
</feature>
<dbReference type="EMBL" id="RYZZ01000007">
    <property type="protein sequence ID" value="RUQ30285.1"/>
    <property type="molecule type" value="Genomic_DNA"/>
</dbReference>
<sequence>MKNYIVFLFQIIVWSGYTVVEWLSAHDRLLFKVLMFLIFCYLAVFIGKSILKSNKRTVLVTCTSLMSYAVIELFLNTFLPH</sequence>
<comment type="caution">
    <text evidence="2">The sequence shown here is derived from an EMBL/GenBank/DDBJ whole genome shotgun (WGS) entry which is preliminary data.</text>
</comment>
<reference evidence="2 3" key="1">
    <citation type="submission" date="2018-12" db="EMBL/GenBank/DDBJ databases">
        <title>Bacillus chawlae sp. nov., Bacillus glennii sp. nov., and Bacillus saganii sp. nov. Isolated from the Vehicle Assembly Building at Kennedy Space Center where the Viking Spacecraft were Assembled.</title>
        <authorList>
            <person name="Seuylemezian A."/>
            <person name="Vaishampayan P."/>
        </authorList>
    </citation>
    <scope>NUCLEOTIDE SEQUENCE [LARGE SCALE GENOMIC DNA]</scope>
    <source>
        <strain evidence="2 3">L5</strain>
    </source>
</reference>
<evidence type="ECO:0000313" key="2">
    <source>
        <dbReference type="EMBL" id="RUQ30285.1"/>
    </source>
</evidence>
<protein>
    <recommendedName>
        <fullName evidence="4">DUF4181 domain-containing protein</fullName>
    </recommendedName>
</protein>
<keyword evidence="1" id="KW-1133">Transmembrane helix</keyword>
<proteinExistence type="predicted"/>
<keyword evidence="1" id="KW-0472">Membrane</keyword>
<dbReference type="OrthoDB" id="2942660at2"/>
<keyword evidence="3" id="KW-1185">Reference proteome</keyword>
<accession>A0A433HPP7</accession>
<organism evidence="2 3">
    <name type="scientific">Peribacillus cavernae</name>
    <dbReference type="NCBI Taxonomy" id="1674310"/>
    <lineage>
        <taxon>Bacteria</taxon>
        <taxon>Bacillati</taxon>
        <taxon>Bacillota</taxon>
        <taxon>Bacilli</taxon>
        <taxon>Bacillales</taxon>
        <taxon>Bacillaceae</taxon>
        <taxon>Peribacillus</taxon>
    </lineage>
</organism>
<evidence type="ECO:0008006" key="4">
    <source>
        <dbReference type="Google" id="ProtNLM"/>
    </source>
</evidence>
<gene>
    <name evidence="2" type="ORF">ELQ35_08070</name>
</gene>
<dbReference type="AlphaFoldDB" id="A0A433HPP7"/>
<evidence type="ECO:0000313" key="3">
    <source>
        <dbReference type="Proteomes" id="UP000267430"/>
    </source>
</evidence>